<sequence length="224" mass="26226">MKKITNILEELCENRYIEIRAHKSTRCNYLRQNVNVFELCILYQANLIQLIPYSCTDRGFKYLLRVIDCYSKNAWSVPVKNKSAKCIAEAMKLNHKNNHYFTQSRLKAVIVIIFNRTLKTITLDKKNCNVIKIHRYEPRIYYLEDINTQPIHGRLNENETPVTKFSMRRGWGPGARFFPLPNMDKGQEDLVILPAVDKVQDDQVIPPLWARGKRTKADCGFIFT</sequence>
<comment type="caution">
    <text evidence="1">The sequence shown here is derived from an EMBL/GenBank/DDBJ whole genome shotgun (WGS) entry which is preliminary data.</text>
</comment>
<organism evidence="1 2">
    <name type="scientific">Dryococelus australis</name>
    <dbReference type="NCBI Taxonomy" id="614101"/>
    <lineage>
        <taxon>Eukaryota</taxon>
        <taxon>Metazoa</taxon>
        <taxon>Ecdysozoa</taxon>
        <taxon>Arthropoda</taxon>
        <taxon>Hexapoda</taxon>
        <taxon>Insecta</taxon>
        <taxon>Pterygota</taxon>
        <taxon>Neoptera</taxon>
        <taxon>Polyneoptera</taxon>
        <taxon>Phasmatodea</taxon>
        <taxon>Verophasmatodea</taxon>
        <taxon>Anareolatae</taxon>
        <taxon>Phasmatidae</taxon>
        <taxon>Eurycanthinae</taxon>
        <taxon>Dryococelus</taxon>
    </lineage>
</organism>
<evidence type="ECO:0000313" key="1">
    <source>
        <dbReference type="EMBL" id="KAJ8886762.1"/>
    </source>
</evidence>
<name>A0ABQ9HRB1_9NEOP</name>
<dbReference type="SUPFAM" id="SSF53098">
    <property type="entry name" value="Ribonuclease H-like"/>
    <property type="match status" value="1"/>
</dbReference>
<dbReference type="InterPro" id="IPR012337">
    <property type="entry name" value="RNaseH-like_sf"/>
</dbReference>
<dbReference type="EMBL" id="JARBHB010000004">
    <property type="protein sequence ID" value="KAJ8886762.1"/>
    <property type="molecule type" value="Genomic_DNA"/>
</dbReference>
<keyword evidence="2" id="KW-1185">Reference proteome</keyword>
<protein>
    <submittedName>
        <fullName evidence="1">Uncharacterized protein</fullName>
    </submittedName>
</protein>
<proteinExistence type="predicted"/>
<evidence type="ECO:0000313" key="2">
    <source>
        <dbReference type="Proteomes" id="UP001159363"/>
    </source>
</evidence>
<reference evidence="1 2" key="1">
    <citation type="submission" date="2023-02" db="EMBL/GenBank/DDBJ databases">
        <title>LHISI_Scaffold_Assembly.</title>
        <authorList>
            <person name="Stuart O.P."/>
            <person name="Cleave R."/>
            <person name="Magrath M.J.L."/>
            <person name="Mikheyev A.S."/>
        </authorList>
    </citation>
    <scope>NUCLEOTIDE SEQUENCE [LARGE SCALE GENOMIC DNA]</scope>
    <source>
        <strain evidence="1">Daus_M_001</strain>
        <tissue evidence="1">Leg muscle</tissue>
    </source>
</reference>
<dbReference type="PANTHER" id="PTHR46585:SF1">
    <property type="entry name" value="CHROMO DOMAIN-CONTAINING PROTEIN"/>
    <property type="match status" value="1"/>
</dbReference>
<accession>A0ABQ9HRB1</accession>
<gene>
    <name evidence="1" type="ORF">PR048_012974</name>
</gene>
<dbReference type="PANTHER" id="PTHR46585">
    <property type="entry name" value="INTEGRASE CORE DOMAIN CONTAINING PROTEIN"/>
    <property type="match status" value="1"/>
</dbReference>
<dbReference type="Proteomes" id="UP001159363">
    <property type="component" value="Chromosome X"/>
</dbReference>